<gene>
    <name evidence="5" type="ORF">E7512_05060</name>
</gene>
<feature type="region of interest" description="Disordered" evidence="2">
    <location>
        <begin position="1"/>
        <end position="39"/>
    </location>
</feature>
<evidence type="ECO:0000259" key="4">
    <source>
        <dbReference type="Pfam" id="PF01551"/>
    </source>
</evidence>
<dbReference type="Pfam" id="PF01551">
    <property type="entry name" value="Peptidase_M23"/>
    <property type="match status" value="1"/>
</dbReference>
<evidence type="ECO:0000313" key="5">
    <source>
        <dbReference type="EMBL" id="MBE6832939.1"/>
    </source>
</evidence>
<dbReference type="PANTHER" id="PTHR21666:SF289">
    <property type="entry name" value="L-ALA--D-GLU ENDOPEPTIDASE"/>
    <property type="match status" value="1"/>
</dbReference>
<keyword evidence="3" id="KW-0472">Membrane</keyword>
<dbReference type="EMBL" id="SVNY01000002">
    <property type="protein sequence ID" value="MBE6832939.1"/>
    <property type="molecule type" value="Genomic_DNA"/>
</dbReference>
<dbReference type="GO" id="GO:0004222">
    <property type="term" value="F:metalloendopeptidase activity"/>
    <property type="evidence" value="ECO:0007669"/>
    <property type="project" value="TreeGrafter"/>
</dbReference>
<proteinExistence type="predicted"/>
<dbReference type="RefSeq" id="WP_326840114.1">
    <property type="nucleotide sequence ID" value="NZ_SVNY01000002.1"/>
</dbReference>
<comment type="caution">
    <text evidence="5">The sequence shown here is derived from an EMBL/GenBank/DDBJ whole genome shotgun (WGS) entry which is preliminary data.</text>
</comment>
<sequence>MNRKYNRTDGREDDNIRLNRANDIYSESDDTGSRYDKTDRIDEDGYEYNYDYHYIKPQGYEEDEEDFQPQQKKKPKKMLIFVQMLLCITVLVTVMLLKITGGNAYQSIREWYLSHAGDSIIAQESFNEFTRTWVQFFSASPAEQGKQASSVPESSEPESSAPASSAPSSAPSSSLPDISSAVSGVAYTTSVSSKTPVFVSVFLDTPVKNGVITSGFGPRDGGIHLGIDIAADADSRIVPAMPGKVVFSGENSSYGKYLLIDHGSNIETRYAHCEKLLVQKGDTVTYSQPIALVGSTGDSTGPHVHFELILSGICYDPQPLLKNRTV</sequence>
<dbReference type="Gene3D" id="2.70.70.10">
    <property type="entry name" value="Glucose Permease (Domain IIA)"/>
    <property type="match status" value="1"/>
</dbReference>
<dbReference type="InterPro" id="IPR050570">
    <property type="entry name" value="Cell_wall_metabolism_enzyme"/>
</dbReference>
<name>A0A928KRM1_9FIRM</name>
<feature type="compositionally biased region" description="Low complexity" evidence="2">
    <location>
        <begin position="148"/>
        <end position="175"/>
    </location>
</feature>
<dbReference type="PANTHER" id="PTHR21666">
    <property type="entry name" value="PEPTIDASE-RELATED"/>
    <property type="match status" value="1"/>
</dbReference>
<dbReference type="SUPFAM" id="SSF51261">
    <property type="entry name" value="Duplicated hybrid motif"/>
    <property type="match status" value="1"/>
</dbReference>
<evidence type="ECO:0000256" key="1">
    <source>
        <dbReference type="ARBA" id="ARBA00022729"/>
    </source>
</evidence>
<evidence type="ECO:0000256" key="2">
    <source>
        <dbReference type="SAM" id="MobiDB-lite"/>
    </source>
</evidence>
<feature type="region of interest" description="Disordered" evidence="2">
    <location>
        <begin position="145"/>
        <end position="175"/>
    </location>
</feature>
<keyword evidence="3" id="KW-1133">Transmembrane helix</keyword>
<keyword evidence="3" id="KW-0812">Transmembrane</keyword>
<dbReference type="InterPro" id="IPR011055">
    <property type="entry name" value="Dup_hybrid_motif"/>
</dbReference>
<feature type="transmembrane region" description="Helical" evidence="3">
    <location>
        <begin position="78"/>
        <end position="97"/>
    </location>
</feature>
<accession>A0A928KRM1</accession>
<dbReference type="InterPro" id="IPR016047">
    <property type="entry name" value="M23ase_b-sheet_dom"/>
</dbReference>
<evidence type="ECO:0000313" key="6">
    <source>
        <dbReference type="Proteomes" id="UP000754750"/>
    </source>
</evidence>
<dbReference type="Proteomes" id="UP000754750">
    <property type="component" value="Unassembled WGS sequence"/>
</dbReference>
<dbReference type="CDD" id="cd12797">
    <property type="entry name" value="M23_peptidase"/>
    <property type="match status" value="1"/>
</dbReference>
<protein>
    <submittedName>
        <fullName evidence="5">M23 family metallopeptidase</fullName>
    </submittedName>
</protein>
<feature type="domain" description="M23ase beta-sheet core" evidence="4">
    <location>
        <begin position="223"/>
        <end position="316"/>
    </location>
</feature>
<dbReference type="AlphaFoldDB" id="A0A928KRM1"/>
<keyword evidence="1" id="KW-0732">Signal</keyword>
<organism evidence="5 6">
    <name type="scientific">Faecalispora sporosphaeroides</name>
    <dbReference type="NCBI Taxonomy" id="1549"/>
    <lineage>
        <taxon>Bacteria</taxon>
        <taxon>Bacillati</taxon>
        <taxon>Bacillota</taxon>
        <taxon>Clostridia</taxon>
        <taxon>Eubacteriales</taxon>
        <taxon>Oscillospiraceae</taxon>
        <taxon>Faecalispora</taxon>
    </lineage>
</organism>
<reference evidence="5" key="1">
    <citation type="submission" date="2019-04" db="EMBL/GenBank/DDBJ databases">
        <title>Evolution of Biomass-Degrading Anaerobic Consortia Revealed by Metagenomics.</title>
        <authorList>
            <person name="Peng X."/>
        </authorList>
    </citation>
    <scope>NUCLEOTIDE SEQUENCE</scope>
    <source>
        <strain evidence="5">SIG551</strain>
    </source>
</reference>
<feature type="compositionally biased region" description="Basic and acidic residues" evidence="2">
    <location>
        <begin position="1"/>
        <end position="17"/>
    </location>
</feature>
<evidence type="ECO:0000256" key="3">
    <source>
        <dbReference type="SAM" id="Phobius"/>
    </source>
</evidence>